<gene>
    <name evidence="12" type="ORF">H5410_058991</name>
</gene>
<evidence type="ECO:0000256" key="4">
    <source>
        <dbReference type="ARBA" id="ARBA00022692"/>
    </source>
</evidence>
<dbReference type="SMART" id="SM00365">
    <property type="entry name" value="LRR_SD22"/>
    <property type="match status" value="5"/>
</dbReference>
<name>A0A9J5W1D0_SOLCO</name>
<keyword evidence="7" id="KW-1133">Transmembrane helix</keyword>
<keyword evidence="10" id="KW-0325">Glycoprotein</keyword>
<comment type="subcellular location">
    <subcellularLocation>
        <location evidence="1">Cell membrane</location>
        <topology evidence="1">Single-pass membrane protein</topology>
    </subcellularLocation>
    <subcellularLocation>
        <location evidence="2">Membrane</location>
        <topology evidence="2">Single-pass type I membrane protein</topology>
    </subcellularLocation>
</comment>
<dbReference type="Gene3D" id="3.50.50.60">
    <property type="entry name" value="FAD/NAD(P)-binding domain"/>
    <property type="match status" value="2"/>
</dbReference>
<dbReference type="FunFam" id="3.80.10.10:FF:000095">
    <property type="entry name" value="LRR receptor-like serine/threonine-protein kinase GSO1"/>
    <property type="match status" value="1"/>
</dbReference>
<dbReference type="SMART" id="SM00369">
    <property type="entry name" value="LRR_TYP"/>
    <property type="match status" value="6"/>
</dbReference>
<dbReference type="Proteomes" id="UP000824120">
    <property type="component" value="Chromosome 12"/>
</dbReference>
<keyword evidence="4" id="KW-0812">Transmembrane</keyword>
<dbReference type="InterPro" id="IPR013210">
    <property type="entry name" value="LRR_N_plant-typ"/>
</dbReference>
<dbReference type="OrthoDB" id="1301710at2759"/>
<evidence type="ECO:0000259" key="11">
    <source>
        <dbReference type="Pfam" id="PF08263"/>
    </source>
</evidence>
<evidence type="ECO:0000313" key="12">
    <source>
        <dbReference type="EMBL" id="KAG5569225.1"/>
    </source>
</evidence>
<dbReference type="PANTHER" id="PTHR27000">
    <property type="entry name" value="LEUCINE-RICH REPEAT RECEPTOR-LIKE PROTEIN KINASE FAMILY PROTEIN-RELATED"/>
    <property type="match status" value="1"/>
</dbReference>
<dbReference type="Pfam" id="PF13855">
    <property type="entry name" value="LRR_8"/>
    <property type="match status" value="3"/>
</dbReference>
<evidence type="ECO:0000256" key="1">
    <source>
        <dbReference type="ARBA" id="ARBA00004162"/>
    </source>
</evidence>
<evidence type="ECO:0000256" key="9">
    <source>
        <dbReference type="ARBA" id="ARBA00023170"/>
    </source>
</evidence>
<dbReference type="EMBL" id="JACXVP010000012">
    <property type="protein sequence ID" value="KAG5569225.1"/>
    <property type="molecule type" value="Genomic_DNA"/>
</dbReference>
<dbReference type="Pfam" id="PF00560">
    <property type="entry name" value="LRR_1"/>
    <property type="match status" value="4"/>
</dbReference>
<accession>A0A9J5W1D0</accession>
<evidence type="ECO:0000256" key="8">
    <source>
        <dbReference type="ARBA" id="ARBA00023136"/>
    </source>
</evidence>
<sequence length="847" mass="94237">MMHHVCSPTEAFALLHFKQSILVSSLRSCWDDIPKTKSWNESRDCCSWDGVTCDMLTGHVIGLDLSCSLLLGTIHPNSSLFQLHHLRTLSLAQNAFISSIPHNIGRLTNLRHLNLSGSFSYSKIPTDISYLSNLVSLELDCDECELDERTFETMLQNFTNLEVVSLYGVNISSSIPVNISSSSLRYVDLGHTNLRGVITESFFLQPELKNLKLGGNDLLKGVLPKIHPSNTLLELDISYTGISGELPDSIGTLSSLNRLNMYGCQLSGRVPDSIGNLTQIRFLDFSNNHFTGHIPSTISKLKQLTYLDISSNSFSGEIPDNFSNLQELHSLYLCNNSFIGLFPSTIVSLTHLQYLDLSNNSLNGTIPSSVFSLPLLFSLSLQHNQFSGVADEFKTCPTLAYLDLSHNQFSGTFPQSLASLTNLSTLELSSNNITVDEGIQITFPSLVVLQLSSCELKDFPHFLTNVKKLQVLDISNNKIRGQIPKWFSGMRWDSLWYLNLSHNSLTGHLQQFHFHNLRLGLRSIVLESADSLRATGFALALWTNAWRALDALGIGDSLRQRSLSITGFKSFSADSGAPIKEISFVGNNSVEYESRCVRRKDLLETLANELPQGAIRYSSKVDSIEESGPLKLVHLADGSTIRTKALIGCDGVNSVVANWLGLQKPVYSRRSAIRGFVEYPENHEQDPMKLKQFVLNKASNVSKELSTVIDRTTLDCISIAQLKLRLPWNVLLGNILKNNVCVVGDALHPMTPDLGQGGCSALEDSVVIAKCLGEALIKPITEQEDDETMNIRKGLEKYAKERRWRSFTFISAAYLSGFIQESDNKIISFLKTTIFGWSHYISYTKNW</sequence>
<evidence type="ECO:0000256" key="5">
    <source>
        <dbReference type="ARBA" id="ARBA00022729"/>
    </source>
</evidence>
<evidence type="ECO:0000256" key="7">
    <source>
        <dbReference type="ARBA" id="ARBA00022989"/>
    </source>
</evidence>
<keyword evidence="8" id="KW-0472">Membrane</keyword>
<comment type="caution">
    <text evidence="12">The sequence shown here is derived from an EMBL/GenBank/DDBJ whole genome shotgun (WGS) entry which is preliminary data.</text>
</comment>
<keyword evidence="9" id="KW-0675">Receptor</keyword>
<dbReference type="InterPro" id="IPR036188">
    <property type="entry name" value="FAD/NAD-bd_sf"/>
</dbReference>
<evidence type="ECO:0000256" key="2">
    <source>
        <dbReference type="ARBA" id="ARBA00004479"/>
    </source>
</evidence>
<dbReference type="GO" id="GO:0050832">
    <property type="term" value="P:defense response to fungus"/>
    <property type="evidence" value="ECO:0007669"/>
    <property type="project" value="UniProtKB-ARBA"/>
</dbReference>
<proteinExistence type="predicted"/>
<dbReference type="SUPFAM" id="SSF52058">
    <property type="entry name" value="L domain-like"/>
    <property type="match status" value="2"/>
</dbReference>
<dbReference type="Gene3D" id="3.80.10.10">
    <property type="entry name" value="Ribonuclease Inhibitor"/>
    <property type="match status" value="4"/>
</dbReference>
<dbReference type="PANTHER" id="PTHR27000:SF803">
    <property type="entry name" value="RECEPTOR-LIKE PROTEIN 45"/>
    <property type="match status" value="1"/>
</dbReference>
<dbReference type="InterPro" id="IPR032675">
    <property type="entry name" value="LRR_dom_sf"/>
</dbReference>
<reference evidence="12 13" key="1">
    <citation type="submission" date="2020-09" db="EMBL/GenBank/DDBJ databases">
        <title>De no assembly of potato wild relative species, Solanum commersonii.</title>
        <authorList>
            <person name="Cho K."/>
        </authorList>
    </citation>
    <scope>NUCLEOTIDE SEQUENCE [LARGE SCALE GENOMIC DNA]</scope>
    <source>
        <strain evidence="12">LZ3.2</strain>
        <tissue evidence="12">Leaf</tissue>
    </source>
</reference>
<evidence type="ECO:0000256" key="3">
    <source>
        <dbReference type="ARBA" id="ARBA00022614"/>
    </source>
</evidence>
<dbReference type="SUPFAM" id="SSF51905">
    <property type="entry name" value="FAD/NAD(P)-binding domain"/>
    <property type="match status" value="1"/>
</dbReference>
<dbReference type="GO" id="GO:0005886">
    <property type="term" value="C:plasma membrane"/>
    <property type="evidence" value="ECO:0007669"/>
    <property type="project" value="UniProtKB-SubCell"/>
</dbReference>
<dbReference type="PRINTS" id="PR00019">
    <property type="entry name" value="LEURICHRPT"/>
</dbReference>
<dbReference type="InterPro" id="IPR003591">
    <property type="entry name" value="Leu-rich_rpt_typical-subtyp"/>
</dbReference>
<keyword evidence="3" id="KW-0433">Leucine-rich repeat</keyword>
<dbReference type="AlphaFoldDB" id="A0A9J5W1D0"/>
<keyword evidence="13" id="KW-1185">Reference proteome</keyword>
<organism evidence="12 13">
    <name type="scientific">Solanum commersonii</name>
    <name type="common">Commerson's wild potato</name>
    <name type="synonym">Commerson's nightshade</name>
    <dbReference type="NCBI Taxonomy" id="4109"/>
    <lineage>
        <taxon>Eukaryota</taxon>
        <taxon>Viridiplantae</taxon>
        <taxon>Streptophyta</taxon>
        <taxon>Embryophyta</taxon>
        <taxon>Tracheophyta</taxon>
        <taxon>Spermatophyta</taxon>
        <taxon>Magnoliopsida</taxon>
        <taxon>eudicotyledons</taxon>
        <taxon>Gunneridae</taxon>
        <taxon>Pentapetalae</taxon>
        <taxon>asterids</taxon>
        <taxon>lamiids</taxon>
        <taxon>Solanales</taxon>
        <taxon>Solanaceae</taxon>
        <taxon>Solanoideae</taxon>
        <taxon>Solaneae</taxon>
        <taxon>Solanum</taxon>
    </lineage>
</organism>
<dbReference type="InterPro" id="IPR001611">
    <property type="entry name" value="Leu-rich_rpt"/>
</dbReference>
<evidence type="ECO:0000313" key="13">
    <source>
        <dbReference type="Proteomes" id="UP000824120"/>
    </source>
</evidence>
<feature type="domain" description="Leucine-rich repeat-containing N-terminal plant-type" evidence="11">
    <location>
        <begin position="8"/>
        <end position="54"/>
    </location>
</feature>
<keyword evidence="5" id="KW-0732">Signal</keyword>
<protein>
    <recommendedName>
        <fullName evidence="11">Leucine-rich repeat-containing N-terminal plant-type domain-containing protein</fullName>
    </recommendedName>
</protein>
<keyword evidence="6" id="KW-0677">Repeat</keyword>
<dbReference type="Pfam" id="PF08263">
    <property type="entry name" value="LRRNT_2"/>
    <property type="match status" value="1"/>
</dbReference>
<evidence type="ECO:0000256" key="6">
    <source>
        <dbReference type="ARBA" id="ARBA00022737"/>
    </source>
</evidence>
<evidence type="ECO:0000256" key="10">
    <source>
        <dbReference type="ARBA" id="ARBA00023180"/>
    </source>
</evidence>